<keyword evidence="1" id="KW-1133">Transmembrane helix</keyword>
<gene>
    <name evidence="2" type="ORF">MW871_00700</name>
</gene>
<keyword evidence="1" id="KW-0812">Transmembrane</keyword>
<reference evidence="2" key="1">
    <citation type="submission" date="2022-04" db="EMBL/GenBank/DDBJ databases">
        <title>Flavobacterium pygoscelis sp. nov. isolated from Chinstrap chick (Pygoscelis antarcticus).</title>
        <authorList>
            <person name="Irgang R."/>
            <person name="Poblete-Morales M."/>
            <person name="Avendano-Herrera R."/>
        </authorList>
    </citation>
    <scope>NUCLEOTIDE SEQUENCE</scope>
    <source>
        <strain evidence="2">I-SCBP12n</strain>
    </source>
</reference>
<accession>A0A9X1XRM7</accession>
<comment type="caution">
    <text evidence="2">The sequence shown here is derived from an EMBL/GenBank/DDBJ whole genome shotgun (WGS) entry which is preliminary data.</text>
</comment>
<keyword evidence="3" id="KW-1185">Reference proteome</keyword>
<evidence type="ECO:0000313" key="2">
    <source>
        <dbReference type="EMBL" id="MCK8140401.1"/>
    </source>
</evidence>
<organism evidence="2 3">
    <name type="scientific">Flavobacterium pygoscelis</name>
    <dbReference type="NCBI Taxonomy" id="2893176"/>
    <lineage>
        <taxon>Bacteria</taxon>
        <taxon>Pseudomonadati</taxon>
        <taxon>Bacteroidota</taxon>
        <taxon>Flavobacteriia</taxon>
        <taxon>Flavobacteriales</taxon>
        <taxon>Flavobacteriaceae</taxon>
        <taxon>Flavobacterium</taxon>
    </lineage>
</organism>
<name>A0A9X1XRM7_9FLAO</name>
<dbReference type="AlphaFoldDB" id="A0A9X1XRM7"/>
<evidence type="ECO:0000313" key="3">
    <source>
        <dbReference type="Proteomes" id="UP001139260"/>
    </source>
</evidence>
<feature type="transmembrane region" description="Helical" evidence="1">
    <location>
        <begin position="6"/>
        <end position="24"/>
    </location>
</feature>
<dbReference type="Pfam" id="PF12669">
    <property type="entry name" value="FeoB_associated"/>
    <property type="match status" value="1"/>
</dbReference>
<evidence type="ECO:0000256" key="1">
    <source>
        <dbReference type="SAM" id="Phobius"/>
    </source>
</evidence>
<dbReference type="EMBL" id="JALNUB010000001">
    <property type="protein sequence ID" value="MCK8140401.1"/>
    <property type="molecule type" value="Genomic_DNA"/>
</dbReference>
<keyword evidence="1" id="KW-0472">Membrane</keyword>
<sequence length="42" mass="4583">MMYQEIIAFVVLGIAIAFLIKKFFFKSKKSDKDCGSGCGSCG</sequence>
<proteinExistence type="predicted"/>
<dbReference type="Proteomes" id="UP001139260">
    <property type="component" value="Unassembled WGS sequence"/>
</dbReference>
<protein>
    <submittedName>
        <fullName evidence="2">FeoB-associated Cys-rich membrane protein</fullName>
    </submittedName>
</protein>